<evidence type="ECO:0000256" key="10">
    <source>
        <dbReference type="ARBA" id="ARBA00023242"/>
    </source>
</evidence>
<dbReference type="Pfam" id="PF00097">
    <property type="entry name" value="zf-C3HC4"/>
    <property type="match status" value="1"/>
</dbReference>
<reference evidence="14 15" key="1">
    <citation type="submission" date="2024-01" db="EMBL/GenBank/DDBJ databases">
        <title>The genomes of 5 underutilized Papilionoideae crops provide insights into root nodulation and disease resistance.</title>
        <authorList>
            <person name="Yuan L."/>
        </authorList>
    </citation>
    <scope>NUCLEOTIDE SEQUENCE [LARGE SCALE GENOMIC DNA]</scope>
    <source>
        <strain evidence="14">LY-2023</strain>
        <tissue evidence="14">Leaf</tissue>
    </source>
</reference>
<gene>
    <name evidence="14" type="ORF">RJT34_03507</name>
</gene>
<keyword evidence="10" id="KW-0539">Nucleus</keyword>
<proteinExistence type="predicted"/>
<evidence type="ECO:0000313" key="15">
    <source>
        <dbReference type="Proteomes" id="UP001359559"/>
    </source>
</evidence>
<dbReference type="PANTHER" id="PTHR23328">
    <property type="entry name" value="RING-TYPE DOMAIN-CONTAINING PROTEIN"/>
    <property type="match status" value="1"/>
</dbReference>
<keyword evidence="6" id="KW-0227">DNA damage</keyword>
<comment type="catalytic activity">
    <reaction evidence="1">
        <text>S-ubiquitinyl-[E2 ubiquitin-conjugating enzyme]-L-cysteine + [acceptor protein]-L-lysine = [E2 ubiquitin-conjugating enzyme]-L-cysteine + N(6)-ubiquitinyl-[acceptor protein]-L-lysine.</text>
        <dbReference type="EC" id="2.3.2.27"/>
    </reaction>
</comment>
<name>A0AAN9PZV7_CLITE</name>
<evidence type="ECO:0000256" key="5">
    <source>
        <dbReference type="ARBA" id="ARBA00022723"/>
    </source>
</evidence>
<evidence type="ECO:0000256" key="1">
    <source>
        <dbReference type="ARBA" id="ARBA00000900"/>
    </source>
</evidence>
<feature type="domain" description="RING-type" evidence="13">
    <location>
        <begin position="71"/>
        <end position="110"/>
    </location>
</feature>
<dbReference type="GO" id="GO:0061630">
    <property type="term" value="F:ubiquitin protein ligase activity"/>
    <property type="evidence" value="ECO:0007669"/>
    <property type="project" value="UniProtKB-EC"/>
</dbReference>
<keyword evidence="15" id="KW-1185">Reference proteome</keyword>
<protein>
    <recommendedName>
        <fullName evidence="3">RING-type E3 ubiquitin transferase</fullName>
        <ecNumber evidence="3">2.3.2.27</ecNumber>
    </recommendedName>
</protein>
<dbReference type="PANTHER" id="PTHR23328:SF0">
    <property type="entry name" value="RING-TYPE DOMAIN-CONTAINING PROTEIN"/>
    <property type="match status" value="1"/>
</dbReference>
<dbReference type="InterPro" id="IPR051657">
    <property type="entry name" value="RNF168/RNF169_E3_ubiq-ligase"/>
</dbReference>
<comment type="subcellular location">
    <subcellularLocation>
        <location evidence="2">Nucleus</location>
    </subcellularLocation>
</comment>
<dbReference type="Proteomes" id="UP001359559">
    <property type="component" value="Unassembled WGS sequence"/>
</dbReference>
<dbReference type="SMART" id="SM00184">
    <property type="entry name" value="RING"/>
    <property type="match status" value="1"/>
</dbReference>
<evidence type="ECO:0000256" key="2">
    <source>
        <dbReference type="ARBA" id="ARBA00004123"/>
    </source>
</evidence>
<dbReference type="Gene3D" id="3.30.40.10">
    <property type="entry name" value="Zinc/RING finger domain, C3HC4 (zinc finger)"/>
    <property type="match status" value="1"/>
</dbReference>
<dbReference type="AlphaFoldDB" id="A0AAN9PZV7"/>
<feature type="compositionally biased region" description="Polar residues" evidence="12">
    <location>
        <begin position="42"/>
        <end position="56"/>
    </location>
</feature>
<evidence type="ECO:0000259" key="13">
    <source>
        <dbReference type="PROSITE" id="PS50089"/>
    </source>
</evidence>
<evidence type="ECO:0000256" key="8">
    <source>
        <dbReference type="ARBA" id="ARBA00022786"/>
    </source>
</evidence>
<dbReference type="InterPro" id="IPR017907">
    <property type="entry name" value="Znf_RING_CS"/>
</dbReference>
<dbReference type="GO" id="GO:0006302">
    <property type="term" value="P:double-strand break repair"/>
    <property type="evidence" value="ECO:0007669"/>
    <property type="project" value="TreeGrafter"/>
</dbReference>
<keyword evidence="4" id="KW-0808">Transferase</keyword>
<dbReference type="GO" id="GO:0005634">
    <property type="term" value="C:nucleus"/>
    <property type="evidence" value="ECO:0007669"/>
    <property type="project" value="UniProtKB-SubCell"/>
</dbReference>
<keyword evidence="5" id="KW-0479">Metal-binding</keyword>
<dbReference type="SUPFAM" id="SSF57850">
    <property type="entry name" value="RING/U-box"/>
    <property type="match status" value="1"/>
</dbReference>
<dbReference type="InterPro" id="IPR018957">
    <property type="entry name" value="Znf_C3HC4_RING-type"/>
</dbReference>
<organism evidence="14 15">
    <name type="scientific">Clitoria ternatea</name>
    <name type="common">Butterfly pea</name>
    <dbReference type="NCBI Taxonomy" id="43366"/>
    <lineage>
        <taxon>Eukaryota</taxon>
        <taxon>Viridiplantae</taxon>
        <taxon>Streptophyta</taxon>
        <taxon>Embryophyta</taxon>
        <taxon>Tracheophyta</taxon>
        <taxon>Spermatophyta</taxon>
        <taxon>Magnoliopsida</taxon>
        <taxon>eudicotyledons</taxon>
        <taxon>Gunneridae</taxon>
        <taxon>Pentapetalae</taxon>
        <taxon>rosids</taxon>
        <taxon>fabids</taxon>
        <taxon>Fabales</taxon>
        <taxon>Fabaceae</taxon>
        <taxon>Papilionoideae</taxon>
        <taxon>50 kb inversion clade</taxon>
        <taxon>NPAAA clade</taxon>
        <taxon>indigoferoid/millettioid clade</taxon>
        <taxon>Phaseoleae</taxon>
        <taxon>Clitoria</taxon>
    </lineage>
</organism>
<keyword evidence="7 11" id="KW-0863">Zinc-finger</keyword>
<comment type="caution">
    <text evidence="14">The sequence shown here is derived from an EMBL/GenBank/DDBJ whole genome shotgun (WGS) entry which is preliminary data.</text>
</comment>
<feature type="compositionally biased region" description="Basic and acidic residues" evidence="12">
    <location>
        <begin position="12"/>
        <end position="21"/>
    </location>
</feature>
<dbReference type="PROSITE" id="PS00518">
    <property type="entry name" value="ZF_RING_1"/>
    <property type="match status" value="1"/>
</dbReference>
<evidence type="ECO:0000256" key="9">
    <source>
        <dbReference type="ARBA" id="ARBA00022833"/>
    </source>
</evidence>
<dbReference type="InterPro" id="IPR013083">
    <property type="entry name" value="Znf_RING/FYVE/PHD"/>
</dbReference>
<keyword evidence="9" id="KW-0862">Zinc</keyword>
<evidence type="ECO:0000256" key="7">
    <source>
        <dbReference type="ARBA" id="ARBA00022771"/>
    </source>
</evidence>
<evidence type="ECO:0000256" key="3">
    <source>
        <dbReference type="ARBA" id="ARBA00012483"/>
    </source>
</evidence>
<evidence type="ECO:0000256" key="4">
    <source>
        <dbReference type="ARBA" id="ARBA00022679"/>
    </source>
</evidence>
<evidence type="ECO:0000256" key="6">
    <source>
        <dbReference type="ARBA" id="ARBA00022763"/>
    </source>
</evidence>
<sequence>MSIAFFIPDQYETPRKEDSGKKGKQKKSCADERSKIGGGNELTKQNPAVTTSSGSGSALPCIDKLREELSCAICLEICFEPSTTPCGHSFCKKCLRSAADKCGKKCPKCRQLISNERSYTVNTVLWNTIQLLFPQEVEARKAASAKQQAQCPSPETAFYTNLRGNGSIQTFEGASSRNMSTRRSVATTTTHEDEDAAFARRLQRELDGTATRAQTSNNLRNQMRVRSSTRRGISTSQNEDAALALRLQREEFMQAYRGGARSSLLACYLHHH</sequence>
<accession>A0AAN9PZV7</accession>
<dbReference type="GO" id="GO:0008270">
    <property type="term" value="F:zinc ion binding"/>
    <property type="evidence" value="ECO:0007669"/>
    <property type="project" value="UniProtKB-KW"/>
</dbReference>
<evidence type="ECO:0000313" key="14">
    <source>
        <dbReference type="EMBL" id="KAK7318800.1"/>
    </source>
</evidence>
<evidence type="ECO:0000256" key="11">
    <source>
        <dbReference type="PROSITE-ProRule" id="PRU00175"/>
    </source>
</evidence>
<dbReference type="EMBL" id="JAYKXN010000001">
    <property type="protein sequence ID" value="KAK7318800.1"/>
    <property type="molecule type" value="Genomic_DNA"/>
</dbReference>
<feature type="region of interest" description="Disordered" evidence="12">
    <location>
        <begin position="7"/>
        <end position="57"/>
    </location>
</feature>
<dbReference type="EC" id="2.3.2.27" evidence="3"/>
<dbReference type="GO" id="GO:0035861">
    <property type="term" value="C:site of double-strand break"/>
    <property type="evidence" value="ECO:0007669"/>
    <property type="project" value="TreeGrafter"/>
</dbReference>
<keyword evidence="8" id="KW-0833">Ubl conjugation pathway</keyword>
<dbReference type="PROSITE" id="PS50089">
    <property type="entry name" value="ZF_RING_2"/>
    <property type="match status" value="1"/>
</dbReference>
<dbReference type="GO" id="GO:0031491">
    <property type="term" value="F:nucleosome binding"/>
    <property type="evidence" value="ECO:0007669"/>
    <property type="project" value="TreeGrafter"/>
</dbReference>
<evidence type="ECO:0000256" key="12">
    <source>
        <dbReference type="SAM" id="MobiDB-lite"/>
    </source>
</evidence>
<dbReference type="InterPro" id="IPR001841">
    <property type="entry name" value="Znf_RING"/>
</dbReference>